<proteinExistence type="inferred from homology"/>
<accession>A0A852YBX0</accession>
<gene>
    <name evidence="7" type="ORF">BJ979_003082</name>
</gene>
<dbReference type="InterPro" id="IPR017853">
    <property type="entry name" value="GH"/>
</dbReference>
<dbReference type="RefSeq" id="WP_246286791.1">
    <property type="nucleotide sequence ID" value="NZ_JACBZY010000001.1"/>
</dbReference>
<feature type="domain" description="Glycoside hydrolase family 3 N-terminal" evidence="6">
    <location>
        <begin position="74"/>
        <end position="401"/>
    </location>
</feature>
<evidence type="ECO:0000259" key="6">
    <source>
        <dbReference type="Pfam" id="PF00933"/>
    </source>
</evidence>
<feature type="signal peptide" evidence="5">
    <location>
        <begin position="1"/>
        <end position="41"/>
    </location>
</feature>
<keyword evidence="5" id="KW-0732">Signal</keyword>
<dbReference type="InterPro" id="IPR001764">
    <property type="entry name" value="Glyco_hydro_3_N"/>
</dbReference>
<dbReference type="InterPro" id="IPR036962">
    <property type="entry name" value="Glyco_hydro_3_N_sf"/>
</dbReference>
<comment type="similarity">
    <text evidence="1">Belongs to the glycosyl hydrolase 3 family.</text>
</comment>
<reference evidence="7 8" key="1">
    <citation type="submission" date="2020-07" db="EMBL/GenBank/DDBJ databases">
        <title>Sequencing the genomes of 1000 actinobacteria strains.</title>
        <authorList>
            <person name="Klenk H.-P."/>
        </authorList>
    </citation>
    <scope>NUCLEOTIDE SEQUENCE [LARGE SCALE GENOMIC DNA]</scope>
    <source>
        <strain evidence="7 8">DSM 23141</strain>
    </source>
</reference>
<dbReference type="Pfam" id="PF00933">
    <property type="entry name" value="Glyco_hydro_3"/>
    <property type="match status" value="1"/>
</dbReference>
<evidence type="ECO:0000256" key="1">
    <source>
        <dbReference type="ARBA" id="ARBA00005336"/>
    </source>
</evidence>
<evidence type="ECO:0000256" key="2">
    <source>
        <dbReference type="ARBA" id="ARBA00022801"/>
    </source>
</evidence>
<dbReference type="PROSITE" id="PS00775">
    <property type="entry name" value="GLYCOSYL_HYDROL_F3"/>
    <property type="match status" value="1"/>
</dbReference>
<dbReference type="EC" id="3.2.1.52" evidence="7"/>
<evidence type="ECO:0000256" key="4">
    <source>
        <dbReference type="SAM" id="MobiDB-lite"/>
    </source>
</evidence>
<keyword evidence="3 7" id="KW-0326">Glycosidase</keyword>
<name>A0A852YBX0_9MICO</name>
<dbReference type="PANTHER" id="PTHR30480">
    <property type="entry name" value="BETA-HEXOSAMINIDASE-RELATED"/>
    <property type="match status" value="1"/>
</dbReference>
<evidence type="ECO:0000313" key="8">
    <source>
        <dbReference type="Proteomes" id="UP000553888"/>
    </source>
</evidence>
<keyword evidence="2 7" id="KW-0378">Hydrolase</keyword>
<dbReference type="GO" id="GO:0009254">
    <property type="term" value="P:peptidoglycan turnover"/>
    <property type="evidence" value="ECO:0007669"/>
    <property type="project" value="TreeGrafter"/>
</dbReference>
<dbReference type="AlphaFoldDB" id="A0A852YBX0"/>
<evidence type="ECO:0000313" key="7">
    <source>
        <dbReference type="EMBL" id="NYH00457.1"/>
    </source>
</evidence>
<dbReference type="GO" id="GO:0004563">
    <property type="term" value="F:beta-N-acetylhexosaminidase activity"/>
    <property type="evidence" value="ECO:0007669"/>
    <property type="project" value="UniProtKB-EC"/>
</dbReference>
<dbReference type="Gene3D" id="3.20.20.300">
    <property type="entry name" value="Glycoside hydrolase, family 3, N-terminal domain"/>
    <property type="match status" value="1"/>
</dbReference>
<dbReference type="InterPro" id="IPR050226">
    <property type="entry name" value="NagZ_Beta-hexosaminidase"/>
</dbReference>
<dbReference type="PANTHER" id="PTHR30480:SF16">
    <property type="entry name" value="GLYCOSIDE HYDROLASE FAMILY 3 DOMAIN PROTEIN"/>
    <property type="match status" value="1"/>
</dbReference>
<dbReference type="GO" id="GO:0005975">
    <property type="term" value="P:carbohydrate metabolic process"/>
    <property type="evidence" value="ECO:0007669"/>
    <property type="project" value="InterPro"/>
</dbReference>
<feature type="region of interest" description="Disordered" evidence="4">
    <location>
        <begin position="44"/>
        <end position="68"/>
    </location>
</feature>
<dbReference type="EMBL" id="JACBZY010000001">
    <property type="protein sequence ID" value="NYH00457.1"/>
    <property type="molecule type" value="Genomic_DNA"/>
</dbReference>
<feature type="chain" id="PRO_5032799431" evidence="5">
    <location>
        <begin position="42"/>
        <end position="405"/>
    </location>
</feature>
<protein>
    <submittedName>
        <fullName evidence="7">Beta-N-acetylhexosaminidase</fullName>
        <ecNumber evidence="7">3.2.1.52</ecNumber>
    </submittedName>
</protein>
<keyword evidence="8" id="KW-1185">Reference proteome</keyword>
<dbReference type="Proteomes" id="UP000553888">
    <property type="component" value="Unassembled WGS sequence"/>
</dbReference>
<dbReference type="InterPro" id="IPR019800">
    <property type="entry name" value="Glyco_hydro_3_AS"/>
</dbReference>
<dbReference type="SUPFAM" id="SSF51445">
    <property type="entry name" value="(Trans)glycosidases"/>
    <property type="match status" value="1"/>
</dbReference>
<organism evidence="7 8">
    <name type="scientific">Schumannella luteola</name>
    <dbReference type="NCBI Taxonomy" id="472059"/>
    <lineage>
        <taxon>Bacteria</taxon>
        <taxon>Bacillati</taxon>
        <taxon>Actinomycetota</taxon>
        <taxon>Actinomycetes</taxon>
        <taxon>Micrococcales</taxon>
        <taxon>Microbacteriaceae</taxon>
        <taxon>Schumannella</taxon>
    </lineage>
</organism>
<evidence type="ECO:0000256" key="5">
    <source>
        <dbReference type="SAM" id="SignalP"/>
    </source>
</evidence>
<sequence length="405" mass="41316">MLPRRHARPRRLRSPRRLSRSRRILAATLVVAAAAALTACAPTAPTPKPSTSGGAAHPSPSATPDPIAGLSVQQKVGLLFIVGTPATSADPATIDAVTNRGVRGVFLAGRSRAGTQATAQLVTQFTGIAPTAGTAAADVTLTVATDQEGGQVQVLRGPGFSDIPSALDQGGIDPATLKGSAATWAAELRSAGVTMNLGPVADLVGSPAEARGNPPIGGYDRQFGYDRDTIVAHAGAVAEGMRGAGVAPVLKHFPGLGHVTANTDTAKNVVDQAVTADSVDVDVFRRLLPSTDAVMMSNAVYASIDPSAPAVFSPIVVTQLLRQQLGFRGLIVTDDLSATAQLKAWAPGDRAVLAVAAGCDQLLVSADASVAASMIDAVVARAQSDPDFAKKVDAAARRVVTDRRG</sequence>
<evidence type="ECO:0000256" key="3">
    <source>
        <dbReference type="ARBA" id="ARBA00023295"/>
    </source>
</evidence>
<comment type="caution">
    <text evidence="7">The sequence shown here is derived from an EMBL/GenBank/DDBJ whole genome shotgun (WGS) entry which is preliminary data.</text>
</comment>